<keyword evidence="2" id="KW-1185">Reference proteome</keyword>
<protein>
    <recommendedName>
        <fullName evidence="3">DUF937 domain-containing protein</fullName>
    </recommendedName>
</protein>
<name>A0A1S8CV41_9GAMM</name>
<accession>A0A1S8CV41</accession>
<organism evidence="1 2">
    <name type="scientific">Alkanindiges hydrocarboniclasticus</name>
    <dbReference type="NCBI Taxonomy" id="1907941"/>
    <lineage>
        <taxon>Bacteria</taxon>
        <taxon>Pseudomonadati</taxon>
        <taxon>Pseudomonadota</taxon>
        <taxon>Gammaproteobacteria</taxon>
        <taxon>Moraxellales</taxon>
        <taxon>Moraxellaceae</taxon>
        <taxon>Alkanindiges</taxon>
    </lineage>
</organism>
<dbReference type="Proteomes" id="UP000192132">
    <property type="component" value="Unassembled WGS sequence"/>
</dbReference>
<proteinExistence type="predicted"/>
<dbReference type="Pfam" id="PF20159">
    <property type="entry name" value="YidB"/>
    <property type="match status" value="1"/>
</dbReference>
<dbReference type="RefSeq" id="WP_076877575.1">
    <property type="nucleotide sequence ID" value="NZ_MLCN01000013.1"/>
</dbReference>
<comment type="caution">
    <text evidence="1">The sequence shown here is derived from an EMBL/GenBank/DDBJ whole genome shotgun (WGS) entry which is preliminary data.</text>
</comment>
<dbReference type="STRING" id="1907941.BKE30_05250"/>
<evidence type="ECO:0008006" key="3">
    <source>
        <dbReference type="Google" id="ProtNLM"/>
    </source>
</evidence>
<dbReference type="AlphaFoldDB" id="A0A1S8CV41"/>
<gene>
    <name evidence="1" type="ORF">BKE30_05250</name>
</gene>
<evidence type="ECO:0000313" key="1">
    <source>
        <dbReference type="EMBL" id="ONG41188.1"/>
    </source>
</evidence>
<dbReference type="InterPro" id="IPR027405">
    <property type="entry name" value="YidB-like"/>
</dbReference>
<dbReference type="SUPFAM" id="SSF140804">
    <property type="entry name" value="YidB-like"/>
    <property type="match status" value="1"/>
</dbReference>
<reference evidence="1 2" key="1">
    <citation type="submission" date="2016-10" db="EMBL/GenBank/DDBJ databases">
        <title>Draft Genome sequence of Alkanindiges sp. strain H1.</title>
        <authorList>
            <person name="Subhash Y."/>
            <person name="Lee S."/>
        </authorList>
    </citation>
    <scope>NUCLEOTIDE SEQUENCE [LARGE SCALE GENOMIC DNA]</scope>
    <source>
        <strain evidence="1 2">H1</strain>
    </source>
</reference>
<sequence length="198" mass="21398">MATLTTMVDALIQQASGQHSALANTALDGQVLGLGTKHDHVTHTDPAHIDRTVVNQVIDSALGGLAGSDMHENAFAQPERQASFMLKLIPLVLHWIKQQGGLNQALQALRQQGLEAQVASWVGPGVNDRITPDVLKDLFEHSSIDALAQQFGIGADTVETGLAVVLPQVIDILTNSRNEDWFHADIETNNVLTRLNHL</sequence>
<dbReference type="InterPro" id="IPR045372">
    <property type="entry name" value="YidB"/>
</dbReference>
<evidence type="ECO:0000313" key="2">
    <source>
        <dbReference type="Proteomes" id="UP000192132"/>
    </source>
</evidence>
<dbReference type="Gene3D" id="1.10.10.690">
    <property type="entry name" value="YidB-like"/>
    <property type="match status" value="1"/>
</dbReference>
<dbReference type="OrthoDB" id="5957313at2"/>
<dbReference type="EMBL" id="MLCN01000013">
    <property type="protein sequence ID" value="ONG41188.1"/>
    <property type="molecule type" value="Genomic_DNA"/>
</dbReference>